<dbReference type="InterPro" id="IPR015943">
    <property type="entry name" value="WD40/YVTN_repeat-like_dom_sf"/>
</dbReference>
<feature type="compositionally biased region" description="Polar residues" evidence="1">
    <location>
        <begin position="307"/>
        <end position="320"/>
    </location>
</feature>
<dbReference type="GO" id="GO:0046856">
    <property type="term" value="P:phosphatidylinositol dephosphorylation"/>
    <property type="evidence" value="ECO:0007669"/>
    <property type="project" value="InterPro"/>
</dbReference>
<dbReference type="InterPro" id="IPR000300">
    <property type="entry name" value="IPPc"/>
</dbReference>
<dbReference type="InterPro" id="IPR036322">
    <property type="entry name" value="WD40_repeat_dom_sf"/>
</dbReference>
<accession>A0AAD6IQK4</accession>
<dbReference type="EMBL" id="JAQGDS010000012">
    <property type="protein sequence ID" value="KAJ6256649.1"/>
    <property type="molecule type" value="Genomic_DNA"/>
</dbReference>
<dbReference type="Pfam" id="PF22669">
    <property type="entry name" value="Exo_endo_phos2"/>
    <property type="match status" value="1"/>
</dbReference>
<feature type="compositionally biased region" description="Pro residues" evidence="1">
    <location>
        <begin position="470"/>
        <end position="485"/>
    </location>
</feature>
<dbReference type="InterPro" id="IPR046985">
    <property type="entry name" value="IP5"/>
</dbReference>
<feature type="compositionally biased region" description="Polar residues" evidence="1">
    <location>
        <begin position="381"/>
        <end position="394"/>
    </location>
</feature>
<name>A0AAD6IQK4_DREDA</name>
<keyword evidence="4" id="KW-1185">Reference proteome</keyword>
<feature type="compositionally biased region" description="Low complexity" evidence="1">
    <location>
        <begin position="431"/>
        <end position="440"/>
    </location>
</feature>
<gene>
    <name evidence="3" type="ORF">Dda_8514</name>
</gene>
<dbReference type="Gene3D" id="2.130.10.10">
    <property type="entry name" value="YVTN repeat-like/Quinoprotein amine dehydrogenase"/>
    <property type="match status" value="1"/>
</dbReference>
<dbReference type="Gene3D" id="3.60.10.10">
    <property type="entry name" value="Endonuclease/exonuclease/phosphatase"/>
    <property type="match status" value="1"/>
</dbReference>
<organism evidence="3 4">
    <name type="scientific">Drechslerella dactyloides</name>
    <name type="common">Nematode-trapping fungus</name>
    <name type="synonym">Arthrobotrys dactyloides</name>
    <dbReference type="NCBI Taxonomy" id="74499"/>
    <lineage>
        <taxon>Eukaryota</taxon>
        <taxon>Fungi</taxon>
        <taxon>Dikarya</taxon>
        <taxon>Ascomycota</taxon>
        <taxon>Pezizomycotina</taxon>
        <taxon>Orbiliomycetes</taxon>
        <taxon>Orbiliales</taxon>
        <taxon>Orbiliaceae</taxon>
        <taxon>Drechslerella</taxon>
    </lineage>
</organism>
<feature type="domain" description="Inositol polyphosphate-related phosphatase" evidence="2">
    <location>
        <begin position="979"/>
        <end position="1327"/>
    </location>
</feature>
<feature type="compositionally biased region" description="Polar residues" evidence="1">
    <location>
        <begin position="26"/>
        <end position="52"/>
    </location>
</feature>
<comment type="caution">
    <text evidence="3">The sequence shown here is derived from an EMBL/GenBank/DDBJ whole genome shotgun (WGS) entry which is preliminary data.</text>
</comment>
<evidence type="ECO:0000259" key="2">
    <source>
        <dbReference type="SMART" id="SM00128"/>
    </source>
</evidence>
<dbReference type="InterPro" id="IPR036691">
    <property type="entry name" value="Endo/exonu/phosph_ase_sf"/>
</dbReference>
<feature type="compositionally biased region" description="Pro residues" evidence="1">
    <location>
        <begin position="450"/>
        <end position="462"/>
    </location>
</feature>
<dbReference type="PANTHER" id="PTHR11200:SF240">
    <property type="entry name" value="INOSITOL POLYPHOSPHATE 5-PHOSPHATASE C9G1.10C-RELATED"/>
    <property type="match status" value="1"/>
</dbReference>
<feature type="region of interest" description="Disordered" evidence="1">
    <location>
        <begin position="596"/>
        <end position="646"/>
    </location>
</feature>
<dbReference type="Proteomes" id="UP001221413">
    <property type="component" value="Unassembled WGS sequence"/>
</dbReference>
<evidence type="ECO:0000313" key="4">
    <source>
        <dbReference type="Proteomes" id="UP001221413"/>
    </source>
</evidence>
<dbReference type="SUPFAM" id="SSF56219">
    <property type="entry name" value="DNase I-like"/>
    <property type="match status" value="1"/>
</dbReference>
<evidence type="ECO:0000256" key="1">
    <source>
        <dbReference type="SAM" id="MobiDB-lite"/>
    </source>
</evidence>
<dbReference type="SMART" id="SM00128">
    <property type="entry name" value="IPPc"/>
    <property type="match status" value="1"/>
</dbReference>
<dbReference type="FunFam" id="3.60.10.10:FF:000036">
    <property type="entry name" value="Inositol polyphosphate phosphatase, putative"/>
    <property type="match status" value="1"/>
</dbReference>
<feature type="compositionally biased region" description="Basic and acidic residues" evidence="1">
    <location>
        <begin position="490"/>
        <end position="499"/>
    </location>
</feature>
<reference evidence="3" key="1">
    <citation type="submission" date="2023-01" db="EMBL/GenBank/DDBJ databases">
        <title>The chitinases involved in constricting ring structure development in the nematode-trapping fungus Drechslerella dactyloides.</title>
        <authorList>
            <person name="Wang R."/>
            <person name="Zhang L."/>
            <person name="Tang P."/>
            <person name="Li S."/>
            <person name="Liang L."/>
        </authorList>
    </citation>
    <scope>NUCLEOTIDE SEQUENCE</scope>
    <source>
        <strain evidence="3">YMF1.00031</strain>
    </source>
</reference>
<dbReference type="GO" id="GO:0004439">
    <property type="term" value="F:phosphatidylinositol-4,5-bisphosphate 5-phosphatase activity"/>
    <property type="evidence" value="ECO:0007669"/>
    <property type="project" value="TreeGrafter"/>
</dbReference>
<feature type="region of interest" description="Disordered" evidence="1">
    <location>
        <begin position="144"/>
        <end position="573"/>
    </location>
</feature>
<dbReference type="SUPFAM" id="SSF50978">
    <property type="entry name" value="WD40 repeat-like"/>
    <property type="match status" value="1"/>
</dbReference>
<dbReference type="PANTHER" id="PTHR11200">
    <property type="entry name" value="INOSITOL 5-PHOSPHATASE"/>
    <property type="match status" value="1"/>
</dbReference>
<feature type="compositionally biased region" description="Low complexity" evidence="1">
    <location>
        <begin position="144"/>
        <end position="153"/>
    </location>
</feature>
<sequence>MVAPPIALLAPFVVIQPGCPAAVSGSGSPDSILNLPDSRTTNQTRQPINNRPRSLDAAPKQILLSAAGSPERIVQLGWKAERNCSSLVLFSASRLLSDIRSHKKASWTPAARVLPATWKHLPQNITTTTTKSVSSLRSRFEQITLNNPSTSSLPLPPTPGTLSARESGASTPVETPQRARFGGNEPVQESRSGRSSLDLRRDTDKPPPVASKPDSVLKPPPTPGRSRPLSVSGFKSAIPPTVTIESPKSPAKFPNNVGAIAPPIPSPRGSKNPSPSRTPPPVAPRPKSLAAKPDGYFPHDPTVPEFSISQKKAPLSQTMQALRDYPTPSALNARRNGAAVEPIPPPRPVKSKESLLRTGTEPVHDPKHHPAPPPPPARLSVKTNGTRSLAPSNGSEEERLSPFSTPPSEDEASIDVPIPIPTNRLSKHFDSYSPFSSPPSTTLSEKRIKPPPPPPPSNPPAARPAISKAPPTPLFSPRTQDPPRPLISSERSRSDRSDDAAPPSLPPRPSIDMGSSITLHRGRSTSPPKPAMIASPNVDPHELLKMPPPPKRIQSNLKSPSPARASTGHTYSQSMDVSVTQAPPLLPSRTVSISSTTTVMTSRTTTTAFSARDLEEDDDSDPGASNSDVNEYPDSTGANRRRPYFKSGPREIHCKNEVKLFAVCGQYVCTTSHVTTVWNLRTGEQIMALNHGETSRITAISFKPSADINTEGSVLWLGSQFGELMEIDIKSHRLIESRSSAHTKREILKIHRHGYELWSLDDSGKLQVWPPDPATNEPNLRGSPRTFRVKAGHSYSLVAGSQLWIASGRDVMVYQPSADPGVGFHLVDRPITQPKQCGEITSGALVNSQPDKVFLGHSDGKVSIYSKKTLTCTEVVSVSLYKINAMSGVGDYLWTGFQTGMIYVYDVSSRPWKVVKDWKAHERPVTELIVDRSSIWKIDRLQVASLSSEMVIKVWDGMMEDDWLEEEMQKRDVEFCDFRQLKALICTWNAGASKPYDLRSHRGDDQFIASVLSSCEGDPDIIVFGFQELVDLENKKLTAKSIFKGKKSEKHLNAGVQEHMSRQYRVWQEYLGDCIDKFMGGEVRYQLLHSANMVGLFTCIFVKASERGNIRNFGACTVKTGLGGIHGNKGALVTRFFLDDSSICFINCHLAAGQSGTRSRNNDIADILEASNLTVETDPDIRAYSFVGGGEGSRILDHEICVLNGDLNYRIEHSHAYRDNVIHTIKNGDFEKLLERDQLLIERKRNPGFRLRSFNEAPITFQPTYKYDVGTDTYDTSEKKRMPSWCDRVLYRGIGRIRQLDYRRHEVHTSDHRPVSAVFQIRVKTVNRRKREDAMRSCERKYAEIKLQHVYEAKLDYLINVCGYPEELALKSLKKEAREYGETAVLPVLAK</sequence>
<protein>
    <submittedName>
        <fullName evidence="3">Synaptojanin-2</fullName>
    </submittedName>
</protein>
<feature type="compositionally biased region" description="Low complexity" evidence="1">
    <location>
        <begin position="596"/>
        <end position="607"/>
    </location>
</feature>
<feature type="region of interest" description="Disordered" evidence="1">
    <location>
        <begin position="26"/>
        <end position="53"/>
    </location>
</feature>
<proteinExistence type="predicted"/>
<evidence type="ECO:0000313" key="3">
    <source>
        <dbReference type="EMBL" id="KAJ6256649.1"/>
    </source>
</evidence>